<evidence type="ECO:0000256" key="1">
    <source>
        <dbReference type="ARBA" id="ARBA00004127"/>
    </source>
</evidence>
<organism evidence="11 12">
    <name type="scientific">Nepenthes gracilis</name>
    <name type="common">Slender pitcher plant</name>
    <dbReference type="NCBI Taxonomy" id="150966"/>
    <lineage>
        <taxon>Eukaryota</taxon>
        <taxon>Viridiplantae</taxon>
        <taxon>Streptophyta</taxon>
        <taxon>Embryophyta</taxon>
        <taxon>Tracheophyta</taxon>
        <taxon>Spermatophyta</taxon>
        <taxon>Magnoliopsida</taxon>
        <taxon>eudicotyledons</taxon>
        <taxon>Gunneridae</taxon>
        <taxon>Pentapetalae</taxon>
        <taxon>Caryophyllales</taxon>
        <taxon>Nepenthaceae</taxon>
        <taxon>Nepenthes</taxon>
    </lineage>
</organism>
<gene>
    <name evidence="11" type="ORF">Nepgr_024854</name>
</gene>
<dbReference type="GO" id="GO:0009678">
    <property type="term" value="F:diphosphate hydrolysis-driven proton transmembrane transporter activity"/>
    <property type="evidence" value="ECO:0007669"/>
    <property type="project" value="UniProtKB-EC"/>
</dbReference>
<comment type="caution">
    <text evidence="11">The sequence shown here is derived from an EMBL/GenBank/DDBJ whole genome shotgun (WGS) entry which is preliminary data.</text>
</comment>
<keyword evidence="6" id="KW-1278">Translocase</keyword>
<dbReference type="AlphaFoldDB" id="A0AAD3Y0W8"/>
<keyword evidence="9 10" id="KW-0472">Membrane</keyword>
<evidence type="ECO:0000256" key="7">
    <source>
        <dbReference type="ARBA" id="ARBA00022989"/>
    </source>
</evidence>
<evidence type="ECO:0000256" key="2">
    <source>
        <dbReference type="ARBA" id="ARBA00013242"/>
    </source>
</evidence>
<sequence>MTRPFVKCVVASSSATFVLWYLIGTQIYLKVLLNEIASPNGCPLLSSLKLAVDVLEVSSPMNDVAGACRTGVAINIILVLALSYIIVVAVLGMFNIIITSLAIDAYGPISDDTGGIIETTGMSL</sequence>
<keyword evidence="4 10" id="KW-0812">Transmembrane</keyword>
<evidence type="ECO:0000256" key="5">
    <source>
        <dbReference type="ARBA" id="ARBA00022842"/>
    </source>
</evidence>
<keyword evidence="12" id="KW-1185">Reference proteome</keyword>
<accession>A0AAD3Y0W8</accession>
<keyword evidence="5" id="KW-0460">Magnesium</keyword>
<feature type="transmembrane region" description="Helical" evidence="10">
    <location>
        <begin position="72"/>
        <end position="98"/>
    </location>
</feature>
<evidence type="ECO:0000256" key="10">
    <source>
        <dbReference type="SAM" id="Phobius"/>
    </source>
</evidence>
<dbReference type="GO" id="GO:0004427">
    <property type="term" value="F:inorganic diphosphate phosphatase activity"/>
    <property type="evidence" value="ECO:0007669"/>
    <property type="project" value="InterPro"/>
</dbReference>
<evidence type="ECO:0000313" key="12">
    <source>
        <dbReference type="Proteomes" id="UP001279734"/>
    </source>
</evidence>
<reference evidence="11" key="1">
    <citation type="submission" date="2023-05" db="EMBL/GenBank/DDBJ databases">
        <title>Nepenthes gracilis genome sequencing.</title>
        <authorList>
            <person name="Fukushima K."/>
        </authorList>
    </citation>
    <scope>NUCLEOTIDE SEQUENCE</scope>
    <source>
        <strain evidence="11">SING2019-196</strain>
    </source>
</reference>
<name>A0AAD3Y0W8_NEPGR</name>
<dbReference type="Proteomes" id="UP001279734">
    <property type="component" value="Unassembled WGS sequence"/>
</dbReference>
<keyword evidence="8" id="KW-0406">Ion transport</keyword>
<dbReference type="PANTHER" id="PTHR31998">
    <property type="entry name" value="K(+)-INSENSITIVE PYROPHOSPHATE-ENERGIZED PROTON PUMP"/>
    <property type="match status" value="1"/>
</dbReference>
<evidence type="ECO:0000256" key="4">
    <source>
        <dbReference type="ARBA" id="ARBA00022692"/>
    </source>
</evidence>
<dbReference type="EC" id="7.1.3.1" evidence="2"/>
<dbReference type="EMBL" id="BSYO01000025">
    <property type="protein sequence ID" value="GMH23011.1"/>
    <property type="molecule type" value="Genomic_DNA"/>
</dbReference>
<evidence type="ECO:0000256" key="8">
    <source>
        <dbReference type="ARBA" id="ARBA00023065"/>
    </source>
</evidence>
<proteinExistence type="predicted"/>
<protein>
    <recommendedName>
        <fullName evidence="2">H(+)-exporting diphosphatase</fullName>
        <ecNumber evidence="2">7.1.3.1</ecNumber>
    </recommendedName>
</protein>
<dbReference type="InterPro" id="IPR004131">
    <property type="entry name" value="PPase-energised_H-pump"/>
</dbReference>
<keyword evidence="7 10" id="KW-1133">Transmembrane helix</keyword>
<evidence type="ECO:0000313" key="11">
    <source>
        <dbReference type="EMBL" id="GMH23011.1"/>
    </source>
</evidence>
<evidence type="ECO:0000256" key="6">
    <source>
        <dbReference type="ARBA" id="ARBA00022967"/>
    </source>
</evidence>
<comment type="subcellular location">
    <subcellularLocation>
        <location evidence="1">Endomembrane system</location>
        <topology evidence="1">Multi-pass membrane protein</topology>
    </subcellularLocation>
</comment>
<evidence type="ECO:0000256" key="3">
    <source>
        <dbReference type="ARBA" id="ARBA00022448"/>
    </source>
</evidence>
<dbReference type="GO" id="GO:0012505">
    <property type="term" value="C:endomembrane system"/>
    <property type="evidence" value="ECO:0007669"/>
    <property type="project" value="UniProtKB-SubCell"/>
</dbReference>
<evidence type="ECO:0000256" key="9">
    <source>
        <dbReference type="ARBA" id="ARBA00023136"/>
    </source>
</evidence>
<keyword evidence="3" id="KW-0813">Transport</keyword>
<dbReference type="GO" id="GO:0016020">
    <property type="term" value="C:membrane"/>
    <property type="evidence" value="ECO:0007669"/>
    <property type="project" value="InterPro"/>
</dbReference>